<reference evidence="3 4" key="1">
    <citation type="submission" date="2024-06" db="EMBL/GenBank/DDBJ databases">
        <title>The Natural Products Discovery Center: Release of the First 8490 Sequenced Strains for Exploring Actinobacteria Biosynthetic Diversity.</title>
        <authorList>
            <person name="Kalkreuter E."/>
            <person name="Kautsar S.A."/>
            <person name="Yang D."/>
            <person name="Bader C.D."/>
            <person name="Teijaro C.N."/>
            <person name="Fluegel L."/>
            <person name="Davis C.M."/>
            <person name="Simpson J.R."/>
            <person name="Lauterbach L."/>
            <person name="Steele A.D."/>
            <person name="Gui C."/>
            <person name="Meng S."/>
            <person name="Li G."/>
            <person name="Viehrig K."/>
            <person name="Ye F."/>
            <person name="Su P."/>
            <person name="Kiefer A.F."/>
            <person name="Nichols A."/>
            <person name="Cepeda A.J."/>
            <person name="Yan W."/>
            <person name="Fan B."/>
            <person name="Jiang Y."/>
            <person name="Adhikari A."/>
            <person name="Zheng C.-J."/>
            <person name="Schuster L."/>
            <person name="Cowan T.M."/>
            <person name="Smanski M.J."/>
            <person name="Chevrette M.G."/>
            <person name="De Carvalho L.P.S."/>
            <person name="Shen B."/>
        </authorList>
    </citation>
    <scope>NUCLEOTIDE SEQUENCE [LARGE SCALE GENOMIC DNA]</scope>
    <source>
        <strain evidence="3 4">NPDC047833</strain>
    </source>
</reference>
<feature type="transmembrane region" description="Helical" evidence="2">
    <location>
        <begin position="915"/>
        <end position="936"/>
    </location>
</feature>
<dbReference type="EMBL" id="JBEYRS010000002">
    <property type="protein sequence ID" value="MEW2361846.1"/>
    <property type="molecule type" value="Genomic_DNA"/>
</dbReference>
<feature type="transmembrane region" description="Helical" evidence="2">
    <location>
        <begin position="411"/>
        <end position="431"/>
    </location>
</feature>
<dbReference type="RefSeq" id="WP_359775733.1">
    <property type="nucleotide sequence ID" value="NZ_JBEYRR010000002.1"/>
</dbReference>
<organism evidence="3 4">
    <name type="scientific">Streptomyces huasconensis</name>
    <dbReference type="NCBI Taxonomy" id="1854574"/>
    <lineage>
        <taxon>Bacteria</taxon>
        <taxon>Bacillati</taxon>
        <taxon>Actinomycetota</taxon>
        <taxon>Actinomycetes</taxon>
        <taxon>Kitasatosporales</taxon>
        <taxon>Streptomycetaceae</taxon>
        <taxon>Streptomyces</taxon>
    </lineage>
</organism>
<keyword evidence="2" id="KW-0812">Transmembrane</keyword>
<keyword evidence="2" id="KW-1133">Transmembrane helix</keyword>
<dbReference type="PANTHER" id="PTHR30572">
    <property type="entry name" value="MEMBRANE COMPONENT OF TRANSPORTER-RELATED"/>
    <property type="match status" value="1"/>
</dbReference>
<feature type="transmembrane region" description="Helical" evidence="2">
    <location>
        <begin position="380"/>
        <end position="405"/>
    </location>
</feature>
<proteinExistence type="predicted"/>
<feature type="region of interest" description="Disordered" evidence="1">
    <location>
        <begin position="482"/>
        <end position="503"/>
    </location>
</feature>
<sequence>MPARVVAPWVRTRLRAAPLSALALALLVTVTAFLAALFPRAVDSYESEGARTALADAGPARTGIELTAQAPGLERDQRAREDTLRPAPLRHQYEETLKALPTPLRPDLAQSTYGARTVKSPPVLDRWLPRIGPLPPEFTLAAQAGLDSHARVREGRLPTGKLPDGEGVTSDSRRVEAAVTADTARVMRLKVGTDIHLGSTLGHPVTVHVTGILEPLRPTSSYWSYDPVLRTPAEVTVPRRPPQKRWHAGLLLAPEAGPFLPAVDPTPQRYWRVAPDPGALTARDLPTLKSRVASLESGPLLTRMRSFTDPDALLSTDLDKVLTEHAGLRDAVTPIVAVAAYGVGGVAAVVLLMTCALHAGRRHRELALLRARGGAVRGIAGRLLAETSVVAVPAAGAGLLLAFLAVPDARAWPSVGAAAGVCALACAALPVRAALTHRTPRAHEDRGDLVTARPSRRRTVAELVLLVLAVAAVVSLRRRGAGGGGATGSGGPGGSGGAGGPAGSGAAGGSGDWLLSAAPLLVGAIAALLLVRLHPVPLRLLARPFARRRGALGFLSVASAGRASAAQVLPLLGLLLALTTAAFGGSVLAGVQDARDRTALLAVGADARVTRGGAPLPAALAAELRRAPGVREVAPVHIDWNLILPDGATAPLIAVDPATYARLSRSTGLGPLAEDDLAAPRAKGSAAVPAVASPDLARHLGRTPHTFRTPAGTFTAKVTAARETTPAFPARGAFLLVDRRALPKARDTVLLVTGAGVTREAIAGAVAEASGAAGVGAKPPRPAPEISLRSSERAALTDSPLQSGAERVYVAAVAASTGYAALAVLLSLLHSARRRSALLSRLRTLGLGARQGRLLLALESLPQALLAAAGGALAGWAAIGLLADGLDLRRVALGAARGGLSDLGTVTLRAEPWSLLLPAAGVVALTAAVAFAQAWWTTRRTPAADLRTGDDDR</sequence>
<feature type="transmembrane region" description="Helical" evidence="2">
    <location>
        <begin position="338"/>
        <end position="359"/>
    </location>
</feature>
<protein>
    <submittedName>
        <fullName evidence="3">FtsX-like permease family protein</fullName>
    </submittedName>
</protein>
<feature type="transmembrane region" description="Helical" evidence="2">
    <location>
        <begin position="853"/>
        <end position="879"/>
    </location>
</feature>
<gene>
    <name evidence="3" type="ORF">AB0887_07705</name>
</gene>
<evidence type="ECO:0000313" key="4">
    <source>
        <dbReference type="Proteomes" id="UP001553843"/>
    </source>
</evidence>
<feature type="transmembrane region" description="Helical" evidence="2">
    <location>
        <begin position="513"/>
        <end position="531"/>
    </location>
</feature>
<accession>A0ABV3LQV9</accession>
<evidence type="ECO:0000256" key="1">
    <source>
        <dbReference type="SAM" id="MobiDB-lite"/>
    </source>
</evidence>
<feature type="transmembrane region" description="Helical" evidence="2">
    <location>
        <begin position="808"/>
        <end position="832"/>
    </location>
</feature>
<comment type="caution">
    <text evidence="3">The sequence shown here is derived from an EMBL/GenBank/DDBJ whole genome shotgun (WGS) entry which is preliminary data.</text>
</comment>
<feature type="transmembrane region" description="Helical" evidence="2">
    <location>
        <begin position="459"/>
        <end position="476"/>
    </location>
</feature>
<evidence type="ECO:0000256" key="2">
    <source>
        <dbReference type="SAM" id="Phobius"/>
    </source>
</evidence>
<dbReference type="InterPro" id="IPR050250">
    <property type="entry name" value="Macrolide_Exporter_MacB"/>
</dbReference>
<dbReference type="PANTHER" id="PTHR30572:SF4">
    <property type="entry name" value="ABC TRANSPORTER PERMEASE YTRF"/>
    <property type="match status" value="1"/>
</dbReference>
<keyword evidence="2" id="KW-0472">Membrane</keyword>
<evidence type="ECO:0000313" key="3">
    <source>
        <dbReference type="EMBL" id="MEW2361846.1"/>
    </source>
</evidence>
<name>A0ABV3LQV9_9ACTN</name>
<dbReference type="Proteomes" id="UP001553843">
    <property type="component" value="Unassembled WGS sequence"/>
</dbReference>
<keyword evidence="4" id="KW-1185">Reference proteome</keyword>